<dbReference type="InterPro" id="IPR006439">
    <property type="entry name" value="HAD-SF_hydro_IA"/>
</dbReference>
<dbReference type="CDD" id="cd02603">
    <property type="entry name" value="HAD_sEH-N_like"/>
    <property type="match status" value="1"/>
</dbReference>
<dbReference type="SFLD" id="SFLDG01129">
    <property type="entry name" value="C1.5:_HAD__Beta-PGM__Phosphata"/>
    <property type="match status" value="1"/>
</dbReference>
<dbReference type="PANTHER" id="PTHR43611:SF3">
    <property type="entry name" value="FLAVIN MONONUCLEOTIDE HYDROLASE 1, CHLOROPLATIC"/>
    <property type="match status" value="1"/>
</dbReference>
<dbReference type="Proteomes" id="UP000290848">
    <property type="component" value="Unassembled WGS sequence"/>
</dbReference>
<dbReference type="EMBL" id="RXOC01000010">
    <property type="protein sequence ID" value="RXF68578.1"/>
    <property type="molecule type" value="Genomic_DNA"/>
</dbReference>
<dbReference type="Gene3D" id="1.10.150.240">
    <property type="entry name" value="Putative phosphatase, domain 2"/>
    <property type="match status" value="1"/>
</dbReference>
<evidence type="ECO:0000313" key="2">
    <source>
        <dbReference type="Proteomes" id="UP000290848"/>
    </source>
</evidence>
<dbReference type="Pfam" id="PF00702">
    <property type="entry name" value="Hydrolase"/>
    <property type="match status" value="1"/>
</dbReference>
<dbReference type="RefSeq" id="WP_128770210.1">
    <property type="nucleotide sequence ID" value="NZ_RXOC01000010.1"/>
</dbReference>
<dbReference type="NCBIfam" id="TIGR01509">
    <property type="entry name" value="HAD-SF-IA-v3"/>
    <property type="match status" value="1"/>
</dbReference>
<protein>
    <submittedName>
        <fullName evidence="1">HAD family phosphatase</fullName>
    </submittedName>
</protein>
<dbReference type="SUPFAM" id="SSF56784">
    <property type="entry name" value="HAD-like"/>
    <property type="match status" value="1"/>
</dbReference>
<accession>A0A4Q0M6A4</accession>
<gene>
    <name evidence="1" type="ORF">EKH83_14700</name>
</gene>
<proteinExistence type="predicted"/>
<dbReference type="Gene3D" id="3.40.50.1000">
    <property type="entry name" value="HAD superfamily/HAD-like"/>
    <property type="match status" value="1"/>
</dbReference>
<dbReference type="PANTHER" id="PTHR43611">
    <property type="entry name" value="ALPHA-D-GLUCOSE 1-PHOSPHATE PHOSPHATASE"/>
    <property type="match status" value="1"/>
</dbReference>
<sequence>MQHVKNIIFDYGNVIFLIDFLKTQHTFTDLGIKNVERFFAHAGHDPLFDEFEKGNITSAEFRDGIRRITERPGLTDEQIDNAWTSLLIGVPPVNHEVLLKAKAQYRTFLLSNINEIHLNYISDYLKREYQVESNDVFFEKVYYSHLVRMRKPNRDIFELVLNENNLNPEETLFIDDSPQHLNTGKELGLHTHLMTKDDSLEKFLYRSGLLKP</sequence>
<comment type="caution">
    <text evidence="1">The sequence shown here is derived from an EMBL/GenBank/DDBJ whole genome shotgun (WGS) entry which is preliminary data.</text>
</comment>
<evidence type="ECO:0000313" key="1">
    <source>
        <dbReference type="EMBL" id="RXF68578.1"/>
    </source>
</evidence>
<reference evidence="1 2" key="1">
    <citation type="submission" date="2018-12" db="EMBL/GenBank/DDBJ databases">
        <title>The Draft Genome Sequence of the Soil Bacterium Pedobacter tournemirensis R1.</title>
        <authorList>
            <person name="He J."/>
        </authorList>
    </citation>
    <scope>NUCLEOTIDE SEQUENCE [LARGE SCALE GENOMIC DNA]</scope>
    <source>
        <strain evidence="1 2">R1</strain>
    </source>
</reference>
<dbReference type="InterPro" id="IPR036412">
    <property type="entry name" value="HAD-like_sf"/>
</dbReference>
<dbReference type="InterPro" id="IPR023198">
    <property type="entry name" value="PGP-like_dom2"/>
</dbReference>
<name>A0A4Q0M6A4_9SPHI</name>
<dbReference type="SFLD" id="SFLDS00003">
    <property type="entry name" value="Haloacid_Dehalogenase"/>
    <property type="match status" value="1"/>
</dbReference>
<dbReference type="AlphaFoldDB" id="A0A4Q0M6A4"/>
<organism evidence="1 2">
    <name type="scientific">Arcticibacter tournemirensis</name>
    <dbReference type="NCBI Taxonomy" id="699437"/>
    <lineage>
        <taxon>Bacteria</taxon>
        <taxon>Pseudomonadati</taxon>
        <taxon>Bacteroidota</taxon>
        <taxon>Sphingobacteriia</taxon>
        <taxon>Sphingobacteriales</taxon>
        <taxon>Sphingobacteriaceae</taxon>
        <taxon>Arcticibacter</taxon>
    </lineage>
</organism>
<dbReference type="InterPro" id="IPR023214">
    <property type="entry name" value="HAD_sf"/>
</dbReference>